<reference evidence="2 3" key="1">
    <citation type="journal article" date="2024" name="Nat. Commun.">
        <title>Phylogenomics reveals the evolutionary origins of lichenization in chlorophyte algae.</title>
        <authorList>
            <person name="Puginier C."/>
            <person name="Libourel C."/>
            <person name="Otte J."/>
            <person name="Skaloud P."/>
            <person name="Haon M."/>
            <person name="Grisel S."/>
            <person name="Petersen M."/>
            <person name="Berrin J.G."/>
            <person name="Delaux P.M."/>
            <person name="Dal Grande F."/>
            <person name="Keller J."/>
        </authorList>
    </citation>
    <scope>NUCLEOTIDE SEQUENCE [LARGE SCALE GENOMIC DNA]</scope>
    <source>
        <strain evidence="2 3">SAG 2043</strain>
    </source>
</reference>
<dbReference type="PANTHER" id="PTHR41252">
    <property type="entry name" value="BLR2505 PROTEIN"/>
    <property type="match status" value="1"/>
</dbReference>
<evidence type="ECO:0000313" key="2">
    <source>
        <dbReference type="EMBL" id="KAK9829223.1"/>
    </source>
</evidence>
<gene>
    <name evidence="2" type="ORF">WJX72_004573</name>
</gene>
<sequence>MEVVKDGYAKFSVGDIAGFLDLVHDDMEWEVHDVTAPVPFAGHLSGKPAVIKFFEHLKSFQIFKYEVQAFYGKGSEIAAVGQLDAKTLTTGKEYHGDWLQVWKIKDGKIASWDEFYQNPENLVAAYTDDA</sequence>
<dbReference type="EMBL" id="JALJOR010000001">
    <property type="protein sequence ID" value="KAK9829223.1"/>
    <property type="molecule type" value="Genomic_DNA"/>
</dbReference>
<dbReference type="InterPro" id="IPR032710">
    <property type="entry name" value="NTF2-like_dom_sf"/>
</dbReference>
<dbReference type="PANTHER" id="PTHR41252:SF1">
    <property type="entry name" value="BLR2505 PROTEIN"/>
    <property type="match status" value="1"/>
</dbReference>
<comment type="caution">
    <text evidence="2">The sequence shown here is derived from an EMBL/GenBank/DDBJ whole genome shotgun (WGS) entry which is preliminary data.</text>
</comment>
<dbReference type="Pfam" id="PF12680">
    <property type="entry name" value="SnoaL_2"/>
    <property type="match status" value="1"/>
</dbReference>
<dbReference type="Proteomes" id="UP001489004">
    <property type="component" value="Unassembled WGS sequence"/>
</dbReference>
<dbReference type="InterPro" id="IPR037401">
    <property type="entry name" value="SnoaL-like"/>
</dbReference>
<proteinExistence type="predicted"/>
<name>A0AAW1R6S9_9CHLO</name>
<evidence type="ECO:0000259" key="1">
    <source>
        <dbReference type="Pfam" id="PF12680"/>
    </source>
</evidence>
<dbReference type="SUPFAM" id="SSF54427">
    <property type="entry name" value="NTF2-like"/>
    <property type="match status" value="1"/>
</dbReference>
<dbReference type="AlphaFoldDB" id="A0AAW1R6S9"/>
<evidence type="ECO:0000313" key="3">
    <source>
        <dbReference type="Proteomes" id="UP001489004"/>
    </source>
</evidence>
<protein>
    <recommendedName>
        <fullName evidence="1">SnoaL-like domain-containing protein</fullName>
    </recommendedName>
</protein>
<feature type="domain" description="SnoaL-like" evidence="1">
    <location>
        <begin position="7"/>
        <end position="112"/>
    </location>
</feature>
<accession>A0AAW1R6S9</accession>
<dbReference type="Gene3D" id="3.10.450.50">
    <property type="match status" value="1"/>
</dbReference>
<organism evidence="2 3">
    <name type="scientific">[Myrmecia] bisecta</name>
    <dbReference type="NCBI Taxonomy" id="41462"/>
    <lineage>
        <taxon>Eukaryota</taxon>
        <taxon>Viridiplantae</taxon>
        <taxon>Chlorophyta</taxon>
        <taxon>core chlorophytes</taxon>
        <taxon>Trebouxiophyceae</taxon>
        <taxon>Trebouxiales</taxon>
        <taxon>Trebouxiaceae</taxon>
        <taxon>Myrmecia</taxon>
    </lineage>
</organism>
<keyword evidence="3" id="KW-1185">Reference proteome</keyword>